<reference evidence="9 10" key="1">
    <citation type="journal article" date="2011" name="Proc. Natl. Acad. Sci. U.S.A.">
        <title>Evolutionary erosion of yeast sex chromosomes by mating-type switching accidents.</title>
        <authorList>
            <person name="Gordon J.L."/>
            <person name="Armisen D."/>
            <person name="Proux-Wera E."/>
            <person name="Oheigeartaigh S.S."/>
            <person name="Byrne K.P."/>
            <person name="Wolfe K.H."/>
        </authorList>
    </citation>
    <scope>NUCLEOTIDE SEQUENCE [LARGE SCALE GENOMIC DNA]</scope>
    <source>
        <strain evidence="10">ATCC MYA-139 / BCRC 22969 / CBS 8797 / CCRC 22969 / KCTC 17520 / NBRC 10181 / NCYC 3082</strain>
    </source>
</reference>
<dbReference type="PANTHER" id="PTHR10926:SF20">
    <property type="entry name" value="PHOSPHOLIPID-TRANSPORTING ATPASE ACCESSORY SUBUNIT LEM3"/>
    <property type="match status" value="1"/>
</dbReference>
<dbReference type="KEGG" id="kng:KNAG_0A01190"/>
<keyword evidence="3 8" id="KW-0812">Transmembrane</keyword>
<dbReference type="AlphaFoldDB" id="J7RE21"/>
<dbReference type="GO" id="GO:0007166">
    <property type="term" value="P:cell surface receptor signaling pathway"/>
    <property type="evidence" value="ECO:0007669"/>
    <property type="project" value="EnsemblFungi"/>
</dbReference>
<reference evidence="10" key="2">
    <citation type="submission" date="2012-08" db="EMBL/GenBank/DDBJ databases">
        <title>Genome sequence of Kazachstania naganishii.</title>
        <authorList>
            <person name="Gordon J.L."/>
            <person name="Armisen D."/>
            <person name="Proux-Wera E."/>
            <person name="OhEigeartaigh S.S."/>
            <person name="Byrne K.P."/>
            <person name="Wolfe K.H."/>
        </authorList>
    </citation>
    <scope>NUCLEOTIDE SEQUENCE [LARGE SCALE GENOMIC DNA]</scope>
    <source>
        <strain evidence="10">ATCC MYA-139 / BCRC 22969 / CBS 8797 / CCRC 22969 / KCTC 17520 / NBRC 10181 / NCYC 3082</strain>
    </source>
</reference>
<evidence type="ECO:0000256" key="3">
    <source>
        <dbReference type="ARBA" id="ARBA00022692"/>
    </source>
</evidence>
<evidence type="ECO:0000256" key="4">
    <source>
        <dbReference type="ARBA" id="ARBA00022989"/>
    </source>
</evidence>
<evidence type="ECO:0000256" key="5">
    <source>
        <dbReference type="ARBA" id="ARBA00023136"/>
    </source>
</evidence>
<keyword evidence="5 6" id="KW-0472">Membrane</keyword>
<comment type="similarity">
    <text evidence="2 6">Belongs to the CDC50/LEM3 family.</text>
</comment>
<evidence type="ECO:0000256" key="8">
    <source>
        <dbReference type="SAM" id="Phobius"/>
    </source>
</evidence>
<dbReference type="eggNOG" id="KOG2952">
    <property type="taxonomic scope" value="Eukaryota"/>
</dbReference>
<dbReference type="HOGENOM" id="CLU_025025_0_1_1"/>
<dbReference type="OrthoDB" id="340608at2759"/>
<proteinExistence type="inferred from homology"/>
<name>J7RE21_HUIN7</name>
<evidence type="ECO:0000256" key="6">
    <source>
        <dbReference type="PIRNR" id="PIRNR015840"/>
    </source>
</evidence>
<feature type="region of interest" description="Disordered" evidence="7">
    <location>
        <begin position="20"/>
        <end position="43"/>
    </location>
</feature>
<dbReference type="Proteomes" id="UP000006310">
    <property type="component" value="Chromosome 1"/>
</dbReference>
<feature type="compositionally biased region" description="Acidic residues" evidence="7">
    <location>
        <begin position="26"/>
        <end position="41"/>
    </location>
</feature>
<dbReference type="PANTHER" id="PTHR10926">
    <property type="entry name" value="CELL CYCLE CONTROL PROTEIN 50"/>
    <property type="match status" value="1"/>
</dbReference>
<dbReference type="RefSeq" id="XP_022462054.1">
    <property type="nucleotide sequence ID" value="XM_022611326.1"/>
</dbReference>
<dbReference type="GO" id="GO:0005783">
    <property type="term" value="C:endoplasmic reticulum"/>
    <property type="evidence" value="ECO:0007669"/>
    <property type="project" value="EnsemblFungi"/>
</dbReference>
<evidence type="ECO:0000313" key="9">
    <source>
        <dbReference type="EMBL" id="CCK67808.1"/>
    </source>
</evidence>
<dbReference type="InterPro" id="IPR005045">
    <property type="entry name" value="CDC50/LEM3_fam"/>
</dbReference>
<evidence type="ECO:0000256" key="2">
    <source>
        <dbReference type="ARBA" id="ARBA00009457"/>
    </source>
</evidence>
<feature type="transmembrane region" description="Helical" evidence="8">
    <location>
        <begin position="75"/>
        <end position="96"/>
    </location>
</feature>
<dbReference type="GO" id="GO:0005794">
    <property type="term" value="C:Golgi apparatus"/>
    <property type="evidence" value="ECO:0007669"/>
    <property type="project" value="TreeGrafter"/>
</dbReference>
<keyword evidence="10" id="KW-1185">Reference proteome</keyword>
<sequence>MVNFDLSQVGATFRKKEKDKYAATQETEDDELDASEFEDDEVVPKKVSNRRPREDNFTQQRIAAFNPVMTPKTVLPIYLLVAAVFVIVGGCLLAVASRVDQFTIYYQDCVTAAPNGDSFADMPEDHYLFEFHKNKTFAVAPQWRFVDDAADDAAERGTCQIRFTIPSEIKKTVYINYMLENFAANHRRYVLSFSEDQIVGKAASYSDIHDSAGINCKPLARSGENGKLYYPCGLIANAMFNDTFPMELTNLSDNSKNFPLTNKNINWHSDRSRFKKTDYHYQNITPPPYWMKRYPDGYNETNVPNIQEWEEFQNWMRPAAFHKNTKLIRRNDNDTLEAGEYQIDIGLHWPVTEFKGKKGIYVTHGSQIGGKNTFLGEVYLIGGCICVAMALVLLLVWMASGRKVADPSALSWNQPR</sequence>
<dbReference type="PIRSF" id="PIRSF015840">
    <property type="entry name" value="DUF284_TM_euk"/>
    <property type="match status" value="1"/>
</dbReference>
<dbReference type="STRING" id="1071383.J7RE21"/>
<dbReference type="GO" id="GO:0005886">
    <property type="term" value="C:plasma membrane"/>
    <property type="evidence" value="ECO:0007669"/>
    <property type="project" value="EnsemblFungi"/>
</dbReference>
<evidence type="ECO:0000313" key="10">
    <source>
        <dbReference type="Proteomes" id="UP000006310"/>
    </source>
</evidence>
<evidence type="ECO:0000256" key="1">
    <source>
        <dbReference type="ARBA" id="ARBA00004370"/>
    </source>
</evidence>
<dbReference type="EMBL" id="HE978314">
    <property type="protein sequence ID" value="CCK67808.1"/>
    <property type="molecule type" value="Genomic_DNA"/>
</dbReference>
<organism evidence="9 10">
    <name type="scientific">Huiozyma naganishii (strain ATCC MYA-139 / BCRC 22969 / CBS 8797 / KCTC 17520 / NBRC 10181 / NCYC 3082 / Yp74L-3)</name>
    <name type="common">Yeast</name>
    <name type="synonym">Kazachstania naganishii</name>
    <dbReference type="NCBI Taxonomy" id="1071383"/>
    <lineage>
        <taxon>Eukaryota</taxon>
        <taxon>Fungi</taxon>
        <taxon>Dikarya</taxon>
        <taxon>Ascomycota</taxon>
        <taxon>Saccharomycotina</taxon>
        <taxon>Saccharomycetes</taxon>
        <taxon>Saccharomycetales</taxon>
        <taxon>Saccharomycetaceae</taxon>
        <taxon>Huiozyma</taxon>
    </lineage>
</organism>
<accession>J7RE21</accession>
<dbReference type="OMA" id="WWTDTNV"/>
<dbReference type="GO" id="GO:0044088">
    <property type="term" value="P:regulation of vacuole organization"/>
    <property type="evidence" value="ECO:0007669"/>
    <property type="project" value="EnsemblFungi"/>
</dbReference>
<gene>
    <name evidence="9" type="primary">KNAG0A01190</name>
    <name evidence="9" type="ordered locus">KNAG_0A01190</name>
</gene>
<dbReference type="GeneID" id="34523443"/>
<keyword evidence="4 8" id="KW-1133">Transmembrane helix</keyword>
<dbReference type="GO" id="GO:0015247">
    <property type="term" value="F:aminophospholipid flippase activity"/>
    <property type="evidence" value="ECO:0007669"/>
    <property type="project" value="EnsemblFungi"/>
</dbReference>
<protein>
    <submittedName>
        <fullName evidence="9">Uncharacterized protein</fullName>
    </submittedName>
</protein>
<dbReference type="GO" id="GO:1990531">
    <property type="term" value="C:phospholipid-translocating ATPase complex"/>
    <property type="evidence" value="ECO:0007669"/>
    <property type="project" value="EnsemblFungi"/>
</dbReference>
<dbReference type="GO" id="GO:0140345">
    <property type="term" value="F:phosphatidylcholine flippase activity"/>
    <property type="evidence" value="ECO:0007669"/>
    <property type="project" value="EnsemblFungi"/>
</dbReference>
<evidence type="ECO:0000256" key="7">
    <source>
        <dbReference type="SAM" id="MobiDB-lite"/>
    </source>
</evidence>
<comment type="subcellular location">
    <subcellularLocation>
        <location evidence="1">Membrane</location>
    </subcellularLocation>
</comment>
<dbReference type="Pfam" id="PF03381">
    <property type="entry name" value="CDC50"/>
    <property type="match status" value="1"/>
</dbReference>
<feature type="transmembrane region" description="Helical" evidence="8">
    <location>
        <begin position="378"/>
        <end position="399"/>
    </location>
</feature>